<dbReference type="InterPro" id="IPR000719">
    <property type="entry name" value="Prot_kinase_dom"/>
</dbReference>
<dbReference type="PANTHER" id="PTHR27009">
    <property type="entry name" value="RUST RESISTANCE KINASE LR10-RELATED"/>
    <property type="match status" value="1"/>
</dbReference>
<keyword evidence="10" id="KW-1133">Transmembrane helix</keyword>
<keyword evidence="8" id="KW-0418">Kinase</keyword>
<evidence type="ECO:0000259" key="15">
    <source>
        <dbReference type="PROSITE" id="PS50011"/>
    </source>
</evidence>
<comment type="subcellular location">
    <subcellularLocation>
        <location evidence="1">Membrane</location>
        <topology evidence="1">Single-pass type I membrane protein</topology>
    </subcellularLocation>
</comment>
<evidence type="ECO:0000256" key="13">
    <source>
        <dbReference type="ARBA" id="ARBA00047899"/>
    </source>
</evidence>
<dbReference type="Pfam" id="PF00069">
    <property type="entry name" value="Pkinase"/>
    <property type="match status" value="1"/>
</dbReference>
<feature type="domain" description="Protein kinase" evidence="15">
    <location>
        <begin position="1"/>
        <end position="184"/>
    </location>
</feature>
<evidence type="ECO:0000256" key="10">
    <source>
        <dbReference type="ARBA" id="ARBA00022989"/>
    </source>
</evidence>
<proteinExistence type="predicted"/>
<evidence type="ECO:0000256" key="5">
    <source>
        <dbReference type="ARBA" id="ARBA00022692"/>
    </source>
</evidence>
<evidence type="ECO:0000313" key="17">
    <source>
        <dbReference type="Proteomes" id="UP000593568"/>
    </source>
</evidence>
<organism evidence="16 17">
    <name type="scientific">Gossypium trilobum</name>
    <dbReference type="NCBI Taxonomy" id="34281"/>
    <lineage>
        <taxon>Eukaryota</taxon>
        <taxon>Viridiplantae</taxon>
        <taxon>Streptophyta</taxon>
        <taxon>Embryophyta</taxon>
        <taxon>Tracheophyta</taxon>
        <taxon>Spermatophyta</taxon>
        <taxon>Magnoliopsida</taxon>
        <taxon>eudicotyledons</taxon>
        <taxon>Gunneridae</taxon>
        <taxon>Pentapetalae</taxon>
        <taxon>rosids</taxon>
        <taxon>malvids</taxon>
        <taxon>Malvales</taxon>
        <taxon>Malvaceae</taxon>
        <taxon>Malvoideae</taxon>
        <taxon>Gossypium</taxon>
    </lineage>
</organism>
<keyword evidence="7" id="KW-0547">Nucleotide-binding</keyword>
<name>A0A7J9E2D6_9ROSI</name>
<sequence length="184" mass="20951">MPNGSLEMFIYKEVTMKDRQHLSLEKLFEIAIGIARGLEYFHLGCNTQILHFDIKPHKILLDDKFLPKIADFGLAKLCTMKESIVSMLEARGTIGYIAPELFCRNIGGVSHKSDVYSYGMMILEMVGGRKNINVRVSQTNKIYYPHWIYGYVVQSNTEPQLLGLKNIEETEIAREMILVGLGCM</sequence>
<evidence type="ECO:0000256" key="12">
    <source>
        <dbReference type="ARBA" id="ARBA00023180"/>
    </source>
</evidence>
<dbReference type="SUPFAM" id="SSF56112">
    <property type="entry name" value="Protein kinase-like (PK-like)"/>
    <property type="match status" value="1"/>
</dbReference>
<keyword evidence="9" id="KW-0067">ATP-binding</keyword>
<evidence type="ECO:0000256" key="9">
    <source>
        <dbReference type="ARBA" id="ARBA00022840"/>
    </source>
</evidence>
<comment type="catalytic activity">
    <reaction evidence="14">
        <text>L-seryl-[protein] + ATP = O-phospho-L-seryl-[protein] + ADP + H(+)</text>
        <dbReference type="Rhea" id="RHEA:17989"/>
        <dbReference type="Rhea" id="RHEA-COMP:9863"/>
        <dbReference type="Rhea" id="RHEA-COMP:11604"/>
        <dbReference type="ChEBI" id="CHEBI:15378"/>
        <dbReference type="ChEBI" id="CHEBI:29999"/>
        <dbReference type="ChEBI" id="CHEBI:30616"/>
        <dbReference type="ChEBI" id="CHEBI:83421"/>
        <dbReference type="ChEBI" id="CHEBI:456216"/>
        <dbReference type="EC" id="2.7.11.1"/>
    </reaction>
</comment>
<evidence type="ECO:0000313" key="16">
    <source>
        <dbReference type="EMBL" id="MBA0767091.1"/>
    </source>
</evidence>
<evidence type="ECO:0000256" key="14">
    <source>
        <dbReference type="ARBA" id="ARBA00048679"/>
    </source>
</evidence>
<gene>
    <name evidence="16" type="ORF">Gotri_016046</name>
</gene>
<comment type="caution">
    <text evidence="16">The sequence shown here is derived from an EMBL/GenBank/DDBJ whole genome shotgun (WGS) entry which is preliminary data.</text>
</comment>
<accession>A0A7J9E2D6</accession>
<evidence type="ECO:0000256" key="4">
    <source>
        <dbReference type="ARBA" id="ARBA00022679"/>
    </source>
</evidence>
<dbReference type="GO" id="GO:0016020">
    <property type="term" value="C:membrane"/>
    <property type="evidence" value="ECO:0007669"/>
    <property type="project" value="UniProtKB-SubCell"/>
</dbReference>
<evidence type="ECO:0000256" key="1">
    <source>
        <dbReference type="ARBA" id="ARBA00004479"/>
    </source>
</evidence>
<keyword evidence="5" id="KW-0812">Transmembrane</keyword>
<dbReference type="SMART" id="SM00220">
    <property type="entry name" value="S_TKc"/>
    <property type="match status" value="1"/>
</dbReference>
<keyword evidence="3" id="KW-0723">Serine/threonine-protein kinase</keyword>
<dbReference type="EC" id="2.7.11.1" evidence="2"/>
<comment type="catalytic activity">
    <reaction evidence="13">
        <text>L-threonyl-[protein] + ATP = O-phospho-L-threonyl-[protein] + ADP + H(+)</text>
        <dbReference type="Rhea" id="RHEA:46608"/>
        <dbReference type="Rhea" id="RHEA-COMP:11060"/>
        <dbReference type="Rhea" id="RHEA-COMP:11605"/>
        <dbReference type="ChEBI" id="CHEBI:15378"/>
        <dbReference type="ChEBI" id="CHEBI:30013"/>
        <dbReference type="ChEBI" id="CHEBI:30616"/>
        <dbReference type="ChEBI" id="CHEBI:61977"/>
        <dbReference type="ChEBI" id="CHEBI:456216"/>
        <dbReference type="EC" id="2.7.11.1"/>
    </reaction>
</comment>
<dbReference type="PROSITE" id="PS50011">
    <property type="entry name" value="PROTEIN_KINASE_DOM"/>
    <property type="match status" value="1"/>
</dbReference>
<dbReference type="FunFam" id="1.10.510.10:FF:001023">
    <property type="entry name" value="Os07g0541700 protein"/>
    <property type="match status" value="1"/>
</dbReference>
<evidence type="ECO:0000256" key="7">
    <source>
        <dbReference type="ARBA" id="ARBA00022741"/>
    </source>
</evidence>
<keyword evidence="6" id="KW-0732">Signal</keyword>
<dbReference type="EMBL" id="JABEZW010000006">
    <property type="protein sequence ID" value="MBA0767091.1"/>
    <property type="molecule type" value="Genomic_DNA"/>
</dbReference>
<dbReference type="GO" id="GO:0005524">
    <property type="term" value="F:ATP binding"/>
    <property type="evidence" value="ECO:0007669"/>
    <property type="project" value="UniProtKB-KW"/>
</dbReference>
<protein>
    <recommendedName>
        <fullName evidence="2">non-specific serine/threonine protein kinase</fullName>
        <ecNumber evidence="2">2.7.11.1</ecNumber>
    </recommendedName>
</protein>
<dbReference type="InterPro" id="IPR045874">
    <property type="entry name" value="LRK10/LRL21-25-like"/>
</dbReference>
<evidence type="ECO:0000256" key="3">
    <source>
        <dbReference type="ARBA" id="ARBA00022527"/>
    </source>
</evidence>
<keyword evidence="4" id="KW-0808">Transferase</keyword>
<keyword evidence="11" id="KW-0472">Membrane</keyword>
<dbReference type="InterPro" id="IPR011009">
    <property type="entry name" value="Kinase-like_dom_sf"/>
</dbReference>
<evidence type="ECO:0000256" key="11">
    <source>
        <dbReference type="ARBA" id="ARBA00023136"/>
    </source>
</evidence>
<dbReference type="Proteomes" id="UP000593568">
    <property type="component" value="Unassembled WGS sequence"/>
</dbReference>
<keyword evidence="17" id="KW-1185">Reference proteome</keyword>
<evidence type="ECO:0000256" key="2">
    <source>
        <dbReference type="ARBA" id="ARBA00012513"/>
    </source>
</evidence>
<dbReference type="AlphaFoldDB" id="A0A7J9E2D6"/>
<keyword evidence="12" id="KW-0325">Glycoprotein</keyword>
<dbReference type="Gene3D" id="1.10.510.10">
    <property type="entry name" value="Transferase(Phosphotransferase) domain 1"/>
    <property type="match status" value="1"/>
</dbReference>
<evidence type="ECO:0000256" key="8">
    <source>
        <dbReference type="ARBA" id="ARBA00022777"/>
    </source>
</evidence>
<reference evidence="16 17" key="1">
    <citation type="journal article" date="2019" name="Genome Biol. Evol.">
        <title>Insights into the evolution of the New World diploid cottons (Gossypium, subgenus Houzingenia) based on genome sequencing.</title>
        <authorList>
            <person name="Grover C.E."/>
            <person name="Arick M.A. 2nd"/>
            <person name="Thrash A."/>
            <person name="Conover J.L."/>
            <person name="Sanders W.S."/>
            <person name="Peterson D.G."/>
            <person name="Frelichowski J.E."/>
            <person name="Scheffler J.A."/>
            <person name="Scheffler B.E."/>
            <person name="Wendel J.F."/>
        </authorList>
    </citation>
    <scope>NUCLEOTIDE SEQUENCE [LARGE SCALE GENOMIC DNA]</scope>
    <source>
        <strain evidence="16">8</strain>
        <tissue evidence="16">Leaf</tissue>
    </source>
</reference>
<dbReference type="GO" id="GO:0004674">
    <property type="term" value="F:protein serine/threonine kinase activity"/>
    <property type="evidence" value="ECO:0007669"/>
    <property type="project" value="UniProtKB-KW"/>
</dbReference>
<evidence type="ECO:0000256" key="6">
    <source>
        <dbReference type="ARBA" id="ARBA00022729"/>
    </source>
</evidence>